<dbReference type="InterPro" id="IPR045337">
    <property type="entry name" value="MmgE_PrpD_C"/>
</dbReference>
<reference evidence="4" key="1">
    <citation type="submission" date="2018-05" db="EMBL/GenBank/DDBJ databases">
        <authorList>
            <person name="Lanie J.A."/>
            <person name="Ng W.-L."/>
            <person name="Kazmierczak K.M."/>
            <person name="Andrzejewski T.M."/>
            <person name="Davidsen T.M."/>
            <person name="Wayne K.J."/>
            <person name="Tettelin H."/>
            <person name="Glass J.I."/>
            <person name="Rusch D."/>
            <person name="Podicherti R."/>
            <person name="Tsui H.-C.T."/>
            <person name="Winkler M.E."/>
        </authorList>
    </citation>
    <scope>NUCLEOTIDE SEQUENCE</scope>
</reference>
<dbReference type="PANTHER" id="PTHR16943">
    <property type="entry name" value="2-METHYLCITRATE DEHYDRATASE-RELATED"/>
    <property type="match status" value="1"/>
</dbReference>
<evidence type="ECO:0000256" key="1">
    <source>
        <dbReference type="ARBA" id="ARBA00006174"/>
    </source>
</evidence>
<dbReference type="Gene3D" id="1.10.4100.10">
    <property type="entry name" value="2-methylcitrate dehydratase PrpD"/>
    <property type="match status" value="1"/>
</dbReference>
<dbReference type="InterPro" id="IPR036148">
    <property type="entry name" value="MmgE/PrpD_sf"/>
</dbReference>
<feature type="domain" description="MmgE/PrpD N-terminal" evidence="2">
    <location>
        <begin position="6"/>
        <end position="241"/>
    </location>
</feature>
<dbReference type="InterPro" id="IPR042188">
    <property type="entry name" value="MmgE/PrpD_sf_2"/>
</dbReference>
<dbReference type="InterPro" id="IPR045336">
    <property type="entry name" value="MmgE_PrpD_N"/>
</dbReference>
<dbReference type="Pfam" id="PF19305">
    <property type="entry name" value="MmgE_PrpD_C"/>
    <property type="match status" value="1"/>
</dbReference>
<evidence type="ECO:0000259" key="2">
    <source>
        <dbReference type="Pfam" id="PF03972"/>
    </source>
</evidence>
<protein>
    <recommendedName>
        <fullName evidence="5">MmgE/PrpD family protein</fullName>
    </recommendedName>
</protein>
<feature type="non-terminal residue" evidence="4">
    <location>
        <position position="1"/>
    </location>
</feature>
<accession>A0A381ZQ50</accession>
<dbReference type="SUPFAM" id="SSF103378">
    <property type="entry name" value="2-methylcitrate dehydratase PrpD"/>
    <property type="match status" value="1"/>
</dbReference>
<dbReference type="InterPro" id="IPR042183">
    <property type="entry name" value="MmgE/PrpD_sf_1"/>
</dbReference>
<gene>
    <name evidence="4" type="ORF">METZ01_LOCUS143866</name>
</gene>
<name>A0A381ZQ50_9ZZZZ</name>
<organism evidence="4">
    <name type="scientific">marine metagenome</name>
    <dbReference type="NCBI Taxonomy" id="408172"/>
    <lineage>
        <taxon>unclassified sequences</taxon>
        <taxon>metagenomes</taxon>
        <taxon>ecological metagenomes</taxon>
    </lineage>
</organism>
<evidence type="ECO:0000259" key="3">
    <source>
        <dbReference type="Pfam" id="PF19305"/>
    </source>
</evidence>
<feature type="domain" description="MmgE/PrpD C-terminal" evidence="3">
    <location>
        <begin position="267"/>
        <end position="427"/>
    </location>
</feature>
<comment type="similarity">
    <text evidence="1">Belongs to the PrpD family.</text>
</comment>
<dbReference type="PANTHER" id="PTHR16943:SF8">
    <property type="entry name" value="2-METHYLCITRATE DEHYDRATASE"/>
    <property type="match status" value="1"/>
</dbReference>
<dbReference type="InterPro" id="IPR005656">
    <property type="entry name" value="MmgE_PrpD"/>
</dbReference>
<dbReference type="Pfam" id="PF03972">
    <property type="entry name" value="MmgE_PrpD_N"/>
    <property type="match status" value="1"/>
</dbReference>
<dbReference type="AlphaFoldDB" id="A0A381ZQ50"/>
<dbReference type="EMBL" id="UINC01022094">
    <property type="protein sequence ID" value="SVA91012.1"/>
    <property type="molecule type" value="Genomic_DNA"/>
</dbReference>
<sequence>VSAVSTLADWATGASDEHGDEAYRRARAGCIDTVACLVAGARDPASIAAREAVAGWGAGQATVAGDSELRPAPWAALANGTAVDALDFDDYDVPAASHPSAVILPALLALGEERGASGRSLLDAYIVGVEVQLRLGESLNLSHFHKGFHPTATIGTLAASVACARLIGLDAVATGHSLSIATSLAAGSKCQLGTTTIHLHTGLAAHNGVLAASLAGVGATGSDDALDGEFGTLRLMADADAPGFDGPLAKLGNPLAIVEYGLCVKPYPCCSYTTSVIDGLLSLRSEHGFNPEEVEEVIARIPDSHLGFLKFPQPEDELEARFSMEYCLAVALHRGAVVVADFTPAALVDEEVRALMPKVRMEALTDPAGHDNVTVRLDDGRTLDRTVEHPRGSAVIPFGEDELLAKFDSCVDGLLEPYAAAALKQALLDLESLDDIRGLTRHLNPAS</sequence>
<dbReference type="GO" id="GO:0016829">
    <property type="term" value="F:lyase activity"/>
    <property type="evidence" value="ECO:0007669"/>
    <property type="project" value="InterPro"/>
</dbReference>
<proteinExistence type="inferred from homology"/>
<dbReference type="Gene3D" id="3.30.1330.120">
    <property type="entry name" value="2-methylcitrate dehydratase PrpD"/>
    <property type="match status" value="1"/>
</dbReference>
<evidence type="ECO:0008006" key="5">
    <source>
        <dbReference type="Google" id="ProtNLM"/>
    </source>
</evidence>
<evidence type="ECO:0000313" key="4">
    <source>
        <dbReference type="EMBL" id="SVA91012.1"/>
    </source>
</evidence>